<evidence type="ECO:0000256" key="4">
    <source>
        <dbReference type="ARBA" id="ARBA00022989"/>
    </source>
</evidence>
<evidence type="ECO:0000256" key="5">
    <source>
        <dbReference type="ARBA" id="ARBA00023065"/>
    </source>
</evidence>
<keyword evidence="5" id="KW-0406">Ion transport</keyword>
<dbReference type="InterPro" id="IPR028325">
    <property type="entry name" value="VG_K_chnl"/>
</dbReference>
<dbReference type="GeneID" id="136074963"/>
<name>A0ABM4B331_HYDVU</name>
<accession>A0ABM4B331</accession>
<evidence type="ECO:0000313" key="11">
    <source>
        <dbReference type="RefSeq" id="XP_065643221.1"/>
    </source>
</evidence>
<gene>
    <name evidence="11" type="primary">LOC136074963</name>
</gene>
<keyword evidence="7" id="KW-0407">Ion channel</keyword>
<evidence type="ECO:0000259" key="9">
    <source>
        <dbReference type="Pfam" id="PF07885"/>
    </source>
</evidence>
<dbReference type="Pfam" id="PF07885">
    <property type="entry name" value="Ion_trans_2"/>
    <property type="match status" value="1"/>
</dbReference>
<dbReference type="InterPro" id="IPR013099">
    <property type="entry name" value="K_chnl_dom"/>
</dbReference>
<feature type="transmembrane region" description="Helical" evidence="8">
    <location>
        <begin position="402"/>
        <end position="422"/>
    </location>
</feature>
<dbReference type="SUPFAM" id="SSF81324">
    <property type="entry name" value="Voltage-gated potassium channels"/>
    <property type="match status" value="1"/>
</dbReference>
<evidence type="ECO:0000256" key="6">
    <source>
        <dbReference type="ARBA" id="ARBA00023136"/>
    </source>
</evidence>
<feature type="domain" description="Potassium channel" evidence="9">
    <location>
        <begin position="166"/>
        <end position="245"/>
    </location>
</feature>
<organism evidence="10 11">
    <name type="scientific">Hydra vulgaris</name>
    <name type="common">Hydra</name>
    <name type="synonym">Hydra attenuata</name>
    <dbReference type="NCBI Taxonomy" id="6087"/>
    <lineage>
        <taxon>Eukaryota</taxon>
        <taxon>Metazoa</taxon>
        <taxon>Cnidaria</taxon>
        <taxon>Hydrozoa</taxon>
        <taxon>Hydroidolina</taxon>
        <taxon>Anthoathecata</taxon>
        <taxon>Aplanulata</taxon>
        <taxon>Hydridae</taxon>
        <taxon>Hydra</taxon>
    </lineage>
</organism>
<dbReference type="PANTHER" id="PTHR11537">
    <property type="entry name" value="VOLTAGE-GATED POTASSIUM CHANNEL"/>
    <property type="match status" value="1"/>
</dbReference>
<feature type="transmembrane region" description="Helical" evidence="8">
    <location>
        <begin position="220"/>
        <end position="243"/>
    </location>
</feature>
<dbReference type="PANTHER" id="PTHR11537:SF252">
    <property type="entry name" value="POTASSIUM VOLTAGE-GATED CHANNEL PROTEIN SHAW"/>
    <property type="match status" value="1"/>
</dbReference>
<comment type="subcellular location">
    <subcellularLocation>
        <location evidence="1">Membrane</location>
        <topology evidence="1">Multi-pass membrane protein</topology>
    </subcellularLocation>
</comment>
<feature type="transmembrane region" description="Helical" evidence="8">
    <location>
        <begin position="158"/>
        <end position="175"/>
    </location>
</feature>
<reference evidence="11" key="2">
    <citation type="submission" date="2025-08" db="UniProtKB">
        <authorList>
            <consortium name="RefSeq"/>
        </authorList>
    </citation>
    <scope>IDENTIFICATION</scope>
</reference>
<keyword evidence="10" id="KW-1185">Reference proteome</keyword>
<proteinExistence type="predicted"/>
<feature type="transmembrane region" description="Helical" evidence="8">
    <location>
        <begin position="187"/>
        <end position="208"/>
    </location>
</feature>
<evidence type="ECO:0000313" key="10">
    <source>
        <dbReference type="Proteomes" id="UP001652625"/>
    </source>
</evidence>
<dbReference type="RefSeq" id="XP_065643221.1">
    <property type="nucleotide sequence ID" value="XM_065787149.1"/>
</dbReference>
<keyword evidence="4 8" id="KW-1133">Transmembrane helix</keyword>
<keyword evidence="6 8" id="KW-0472">Membrane</keyword>
<evidence type="ECO:0000256" key="7">
    <source>
        <dbReference type="ARBA" id="ARBA00023303"/>
    </source>
</evidence>
<sequence>MIQKKNYVVKETFFFVFSILNQVEARELDQVFYWQIKPFIFINSNNTIDGILPVMYERLAELCSPNKKLAEFHLVNETFSPSKLYKSVEKAFGLQSQPNINNTVWYPIFFWPENVHLSPYNLKYNIFLTSPSIGVIANKNKITITNKIVESIKKSSSIALHAVGLTLIFAAVVWLAECKKNKNFYKLFLKGFGKSLWWAVVTLSTVGYGDIVPESLTGRILSIFWMIIGVILVSGMTGTFSSVMTTNSFLSLHNQKIAAIINSFDFHVAQKNFNSSLKRAYESYEDVLQDVNLNNVEYGVINIDVLLNIDYKENYQNVVLVQVLDATSPVLIAFGSQTNVMANLYPYNTNQYDPVLDCLKNLNFKDILKNLQDFNKKIPLIDTESAQNFDDFMKMNYIKYSLIAILLIIFIFTIKDVIPFIYNKYKRQKQSETLDTIVPMTFFFNRHLNEEKKSTSLNDIQEELTFIKEQLMKLNNAILSKECCPCSKQPSKVVYLQNMEEGKTNI</sequence>
<evidence type="ECO:0000256" key="3">
    <source>
        <dbReference type="ARBA" id="ARBA00022692"/>
    </source>
</evidence>
<protein>
    <submittedName>
        <fullName evidence="11">Uncharacterized protein LOC136074963</fullName>
    </submittedName>
</protein>
<evidence type="ECO:0000256" key="8">
    <source>
        <dbReference type="SAM" id="Phobius"/>
    </source>
</evidence>
<keyword evidence="2" id="KW-0813">Transport</keyword>
<dbReference type="Proteomes" id="UP001652625">
    <property type="component" value="Chromosome 01"/>
</dbReference>
<evidence type="ECO:0000256" key="2">
    <source>
        <dbReference type="ARBA" id="ARBA00022448"/>
    </source>
</evidence>
<reference evidence="10" key="1">
    <citation type="submission" date="2025-05" db="UniProtKB">
        <authorList>
            <consortium name="RefSeq"/>
        </authorList>
    </citation>
    <scope>NUCLEOTIDE SEQUENCE [LARGE SCALE GENOMIC DNA]</scope>
</reference>
<dbReference type="PRINTS" id="PR00169">
    <property type="entry name" value="KCHANNEL"/>
</dbReference>
<keyword evidence="3 8" id="KW-0812">Transmembrane</keyword>
<evidence type="ECO:0000256" key="1">
    <source>
        <dbReference type="ARBA" id="ARBA00004141"/>
    </source>
</evidence>
<dbReference type="Gene3D" id="1.10.287.70">
    <property type="match status" value="1"/>
</dbReference>